<reference evidence="1 2" key="1">
    <citation type="journal article" date="2010" name="Mol. Plant Microbe Interact.">
        <title>Streptomyces scabies 87-22 contains a coronafacic acid-like biosynthetic cluster that contributes to plant-microbe interactions.</title>
        <authorList>
            <person name="Bignell D.R."/>
            <person name="Seipke R.F."/>
            <person name="Huguet-Tapia J.C."/>
            <person name="Chambers A.H."/>
            <person name="Parry R.J."/>
            <person name="Loria R."/>
        </authorList>
    </citation>
    <scope>NUCLEOTIDE SEQUENCE [LARGE SCALE GENOMIC DNA]</scope>
    <source>
        <strain evidence="1 2">87.22</strain>
    </source>
</reference>
<name>C9Z915_STRSW</name>
<dbReference type="STRING" id="680198.SCAB_60851"/>
<accession>C9Z915</accession>
<dbReference type="HOGENOM" id="CLU_101802_0_0_11"/>
<gene>
    <name evidence="1" type="ordered locus">SCAB_60851</name>
</gene>
<protein>
    <submittedName>
        <fullName evidence="1">Putative secreted protein</fullName>
    </submittedName>
</protein>
<organism evidence="1 2">
    <name type="scientific">Streptomyces scabiei (strain 87.22)</name>
    <dbReference type="NCBI Taxonomy" id="680198"/>
    <lineage>
        <taxon>Bacteria</taxon>
        <taxon>Bacillati</taxon>
        <taxon>Actinomycetota</taxon>
        <taxon>Actinomycetes</taxon>
        <taxon>Kitasatosporales</taxon>
        <taxon>Streptomycetaceae</taxon>
        <taxon>Streptomyces</taxon>
    </lineage>
</organism>
<proteinExistence type="predicted"/>
<keyword evidence="2" id="KW-1185">Reference proteome</keyword>
<dbReference type="KEGG" id="scb:SCAB_60851"/>
<sequence>MKPLLLLDVDGPLNPFDAPAHRRPAGYQTHRLKPDGWIAQHPGVPEQRVKPLRVWLNPTHGPTLLALPFELVWATTWEHDANEWIGWRIGLPHERDLPVIEFGDQFADRPDGTYVKTWRVVEYAAGRPFVWVDDQITDVDRAYVDRHHNGPALLHWVDPGKGLTHDDFAVLTDWAARLDTDTRNGAGT</sequence>
<evidence type="ECO:0000313" key="1">
    <source>
        <dbReference type="EMBL" id="CBG73104.1"/>
    </source>
</evidence>
<dbReference type="AlphaFoldDB" id="C9Z915"/>
<dbReference type="Proteomes" id="UP000001444">
    <property type="component" value="Chromosome"/>
</dbReference>
<dbReference type="GeneID" id="24313908"/>
<dbReference type="eggNOG" id="COG1877">
    <property type="taxonomic scope" value="Bacteria"/>
</dbReference>
<evidence type="ECO:0000313" key="2">
    <source>
        <dbReference type="Proteomes" id="UP000001444"/>
    </source>
</evidence>
<dbReference type="EMBL" id="FN554889">
    <property type="protein sequence ID" value="CBG73104.1"/>
    <property type="molecule type" value="Genomic_DNA"/>
</dbReference>
<dbReference type="RefSeq" id="WP_013003665.1">
    <property type="nucleotide sequence ID" value="NC_013929.1"/>
</dbReference>